<keyword evidence="1" id="KW-0812">Transmembrane</keyword>
<feature type="transmembrane region" description="Helical" evidence="1">
    <location>
        <begin position="125"/>
        <end position="144"/>
    </location>
</feature>
<name>A0A1L9NM47_ASPTC</name>
<dbReference type="EMBL" id="KV878176">
    <property type="protein sequence ID" value="OJI90386.1"/>
    <property type="molecule type" value="Genomic_DNA"/>
</dbReference>
<keyword evidence="1" id="KW-0472">Membrane</keyword>
<gene>
    <name evidence="2" type="ORF">ASPTUDRAFT_235470</name>
</gene>
<protein>
    <submittedName>
        <fullName evidence="2">Uncharacterized protein</fullName>
    </submittedName>
</protein>
<organism evidence="2 3">
    <name type="scientific">Aspergillus tubingensis (strain CBS 134.48)</name>
    <dbReference type="NCBI Taxonomy" id="767770"/>
    <lineage>
        <taxon>Eukaryota</taxon>
        <taxon>Fungi</taxon>
        <taxon>Dikarya</taxon>
        <taxon>Ascomycota</taxon>
        <taxon>Pezizomycotina</taxon>
        <taxon>Eurotiomycetes</taxon>
        <taxon>Eurotiomycetidae</taxon>
        <taxon>Eurotiales</taxon>
        <taxon>Aspergillaceae</taxon>
        <taxon>Aspergillus</taxon>
        <taxon>Aspergillus subgen. Circumdati</taxon>
    </lineage>
</organism>
<evidence type="ECO:0000313" key="3">
    <source>
        <dbReference type="Proteomes" id="UP000184304"/>
    </source>
</evidence>
<keyword evidence="1" id="KW-1133">Transmembrane helix</keyword>
<dbReference type="AlphaFoldDB" id="A0A1L9NM47"/>
<feature type="transmembrane region" description="Helical" evidence="1">
    <location>
        <begin position="97"/>
        <end position="119"/>
    </location>
</feature>
<evidence type="ECO:0000256" key="1">
    <source>
        <dbReference type="SAM" id="Phobius"/>
    </source>
</evidence>
<reference evidence="3" key="1">
    <citation type="journal article" date="2017" name="Genome Biol.">
        <title>Comparative genomics reveals high biological diversity and specific adaptations in the industrially and medically important fungal genus Aspergillus.</title>
        <authorList>
            <person name="de Vries R.P."/>
            <person name="Riley R."/>
            <person name="Wiebenga A."/>
            <person name="Aguilar-Osorio G."/>
            <person name="Amillis S."/>
            <person name="Uchima C.A."/>
            <person name="Anderluh G."/>
            <person name="Asadollahi M."/>
            <person name="Askin M."/>
            <person name="Barry K."/>
            <person name="Battaglia E."/>
            <person name="Bayram O."/>
            <person name="Benocci T."/>
            <person name="Braus-Stromeyer S.A."/>
            <person name="Caldana C."/>
            <person name="Canovas D."/>
            <person name="Cerqueira G.C."/>
            <person name="Chen F."/>
            <person name="Chen W."/>
            <person name="Choi C."/>
            <person name="Clum A."/>
            <person name="Dos Santos R.A."/>
            <person name="Damasio A.R."/>
            <person name="Diallinas G."/>
            <person name="Emri T."/>
            <person name="Fekete E."/>
            <person name="Flipphi M."/>
            <person name="Freyberg S."/>
            <person name="Gallo A."/>
            <person name="Gournas C."/>
            <person name="Habgood R."/>
            <person name="Hainaut M."/>
            <person name="Harispe M.L."/>
            <person name="Henrissat B."/>
            <person name="Hilden K.S."/>
            <person name="Hope R."/>
            <person name="Hossain A."/>
            <person name="Karabika E."/>
            <person name="Karaffa L."/>
            <person name="Karanyi Z."/>
            <person name="Krasevec N."/>
            <person name="Kuo A."/>
            <person name="Kusch H."/>
            <person name="LaButti K."/>
            <person name="Lagendijk E.L."/>
            <person name="Lapidus A."/>
            <person name="Levasseur A."/>
            <person name="Lindquist E."/>
            <person name="Lipzen A."/>
            <person name="Logrieco A.F."/>
            <person name="MacCabe A."/>
            <person name="Maekelae M.R."/>
            <person name="Malavazi I."/>
            <person name="Melin P."/>
            <person name="Meyer V."/>
            <person name="Mielnichuk N."/>
            <person name="Miskei M."/>
            <person name="Molnar A.P."/>
            <person name="Mule G."/>
            <person name="Ngan C.Y."/>
            <person name="Orejas M."/>
            <person name="Orosz E."/>
            <person name="Ouedraogo J.P."/>
            <person name="Overkamp K.M."/>
            <person name="Park H.-S."/>
            <person name="Perrone G."/>
            <person name="Piumi F."/>
            <person name="Punt P.J."/>
            <person name="Ram A.F."/>
            <person name="Ramon A."/>
            <person name="Rauscher S."/>
            <person name="Record E."/>
            <person name="Riano-Pachon D.M."/>
            <person name="Robert V."/>
            <person name="Roehrig J."/>
            <person name="Ruller R."/>
            <person name="Salamov A."/>
            <person name="Salih N.S."/>
            <person name="Samson R.A."/>
            <person name="Sandor E."/>
            <person name="Sanguinetti M."/>
            <person name="Schuetze T."/>
            <person name="Sepcic K."/>
            <person name="Shelest E."/>
            <person name="Sherlock G."/>
            <person name="Sophianopoulou V."/>
            <person name="Squina F.M."/>
            <person name="Sun H."/>
            <person name="Susca A."/>
            <person name="Todd R.B."/>
            <person name="Tsang A."/>
            <person name="Unkles S.E."/>
            <person name="van de Wiele N."/>
            <person name="van Rossen-Uffink D."/>
            <person name="Oliveira J.V."/>
            <person name="Vesth T.C."/>
            <person name="Visser J."/>
            <person name="Yu J.-H."/>
            <person name="Zhou M."/>
            <person name="Andersen M.R."/>
            <person name="Archer D.B."/>
            <person name="Baker S.E."/>
            <person name="Benoit I."/>
            <person name="Brakhage A.A."/>
            <person name="Braus G.H."/>
            <person name="Fischer R."/>
            <person name="Frisvad J.C."/>
            <person name="Goldman G.H."/>
            <person name="Houbraken J."/>
            <person name="Oakley B."/>
            <person name="Pocsi I."/>
            <person name="Scazzocchio C."/>
            <person name="Seiboth B."/>
            <person name="vanKuyk P.A."/>
            <person name="Wortman J."/>
            <person name="Dyer P.S."/>
            <person name="Grigoriev I.V."/>
        </authorList>
    </citation>
    <scope>NUCLEOTIDE SEQUENCE [LARGE SCALE GENOMIC DNA]</scope>
    <source>
        <strain evidence="3">CBS 134.48</strain>
    </source>
</reference>
<keyword evidence="3" id="KW-1185">Reference proteome</keyword>
<sequence>MACYGTCCLLVYTQKRRLRIDGWMDDLINCGYFFFFLFLWTFSGLDIPGAAGAITISISLIGISLSRVLVVHIPHEFLSSGSSPSNSVWHRREQRNYIMLQLLFILYIHVSSFVQLIIWGGICRFYISFSCILTVLTIRLISIYT</sequence>
<proteinExistence type="predicted"/>
<feature type="transmembrane region" description="Helical" evidence="1">
    <location>
        <begin position="49"/>
        <end position="70"/>
    </location>
</feature>
<dbReference type="Proteomes" id="UP000184304">
    <property type="component" value="Unassembled WGS sequence"/>
</dbReference>
<dbReference type="VEuPathDB" id="FungiDB:ASPTUDRAFT_235470"/>
<accession>A0A1L9NM47</accession>
<evidence type="ECO:0000313" key="2">
    <source>
        <dbReference type="EMBL" id="OJI90386.1"/>
    </source>
</evidence>
<feature type="transmembrane region" description="Helical" evidence="1">
    <location>
        <begin position="23"/>
        <end position="43"/>
    </location>
</feature>